<keyword evidence="2" id="KW-1185">Reference proteome</keyword>
<dbReference type="InterPro" id="IPR029039">
    <property type="entry name" value="Flavoprotein-like_sf"/>
</dbReference>
<dbReference type="SUPFAM" id="SSF52218">
    <property type="entry name" value="Flavoproteins"/>
    <property type="match status" value="1"/>
</dbReference>
<dbReference type="RefSeq" id="WP_252810065.1">
    <property type="nucleotide sequence ID" value="NZ_BAAABM010000029.1"/>
</dbReference>
<organism evidence="1 2">
    <name type="scientific">Actinoallomurus spadix</name>
    <dbReference type="NCBI Taxonomy" id="79912"/>
    <lineage>
        <taxon>Bacteria</taxon>
        <taxon>Bacillati</taxon>
        <taxon>Actinomycetota</taxon>
        <taxon>Actinomycetes</taxon>
        <taxon>Streptosporangiales</taxon>
        <taxon>Thermomonosporaceae</taxon>
        <taxon>Actinoallomurus</taxon>
    </lineage>
</organism>
<name>A0ABN0WQU8_9ACTN</name>
<evidence type="ECO:0000313" key="1">
    <source>
        <dbReference type="EMBL" id="GAA0344470.1"/>
    </source>
</evidence>
<accession>A0ABN0WQU8</accession>
<comment type="caution">
    <text evidence="1">The sequence shown here is derived from an EMBL/GenBank/DDBJ whole genome shotgun (WGS) entry which is preliminary data.</text>
</comment>
<dbReference type="EMBL" id="BAAABM010000029">
    <property type="protein sequence ID" value="GAA0344470.1"/>
    <property type="molecule type" value="Genomic_DNA"/>
</dbReference>
<dbReference type="Proteomes" id="UP001501822">
    <property type="component" value="Unassembled WGS sequence"/>
</dbReference>
<protein>
    <submittedName>
        <fullName evidence="1">Uncharacterized protein</fullName>
    </submittedName>
</protein>
<proteinExistence type="predicted"/>
<reference evidence="1 2" key="1">
    <citation type="journal article" date="2019" name="Int. J. Syst. Evol. Microbiol.">
        <title>The Global Catalogue of Microorganisms (GCM) 10K type strain sequencing project: providing services to taxonomists for standard genome sequencing and annotation.</title>
        <authorList>
            <consortium name="The Broad Institute Genomics Platform"/>
            <consortium name="The Broad Institute Genome Sequencing Center for Infectious Disease"/>
            <person name="Wu L."/>
            <person name="Ma J."/>
        </authorList>
    </citation>
    <scope>NUCLEOTIDE SEQUENCE [LARGE SCALE GENOMIC DNA]</scope>
    <source>
        <strain evidence="1 2">JCM 3146</strain>
    </source>
</reference>
<dbReference type="Gene3D" id="3.40.50.360">
    <property type="match status" value="1"/>
</dbReference>
<gene>
    <name evidence="1" type="ORF">GCM10010151_37750</name>
</gene>
<sequence length="105" mass="11148">MGGPAWFYGERGIHVAAGELLFPLQHGTLFYAGAQVLPPALIPGADRFTPEDGEAAARELRERLLAIPATEPIAYRTQNGGDYDRNLVLRPDVAPGVTGLGAHVA</sequence>
<evidence type="ECO:0000313" key="2">
    <source>
        <dbReference type="Proteomes" id="UP001501822"/>
    </source>
</evidence>